<keyword evidence="4" id="KW-0732">Signal</keyword>
<sequence>MRSILLLFVIFVSVNAINYVSVRGRVSCVATESGVTFIRKMKDALITIWEYNNVFRDSHVSLSRVTSDEKGLFFVEGKHKEDQFYVHIEFPCSRIQECDFQDFKKNCTYYKKEYYVVTFSRGTIGDGNVKYSIPNRFNYQDVKNKKIFPLDFILGAEGDRDASVRGRVSCMATEDGVAFIRKMKVALIEIWEDDSNDIWRFGDDHQSKGHDGISDEKGLFVAEAEDTENNPIYYMKIQFPCSNAEKCDDTEFKAQCKNHPRRVYYMARDRLDIPIRYNYVNAKDKERYEIVKIYPLDFVLGAKNGRDVFRNKPEL</sequence>
<dbReference type="EnsemblMetazoa" id="PPA36742.1">
    <property type="protein sequence ID" value="PPA36742.1"/>
    <property type="gene ID" value="WBGene00275111"/>
</dbReference>
<accession>A0A2A6BQ32</accession>
<dbReference type="InterPro" id="IPR038479">
    <property type="entry name" value="Transthyretin-like_sf"/>
</dbReference>
<proteinExistence type="inferred from homology"/>
<dbReference type="PANTHER" id="PTHR21700:SF3">
    <property type="entry name" value="TRANSTHYRETIN-LIKE PROTEIN 5"/>
    <property type="match status" value="1"/>
</dbReference>
<evidence type="ECO:0000256" key="1">
    <source>
        <dbReference type="ARBA" id="ARBA00004613"/>
    </source>
</evidence>
<dbReference type="PANTHER" id="PTHR21700">
    <property type="entry name" value="TRANSTHYRETIN-LIKE FAMILY PROTEIN-RELATED"/>
    <property type="match status" value="1"/>
</dbReference>
<comment type="subcellular location">
    <subcellularLocation>
        <location evidence="1">Secreted</location>
    </subcellularLocation>
</comment>
<evidence type="ECO:0000313" key="5">
    <source>
        <dbReference type="EnsemblMetazoa" id="PPA36742.1"/>
    </source>
</evidence>
<evidence type="ECO:0000256" key="3">
    <source>
        <dbReference type="ARBA" id="ARBA00022525"/>
    </source>
</evidence>
<gene>
    <name evidence="5" type="primary">WBGene00275111</name>
</gene>
<comment type="similarity">
    <text evidence="2">Belongs to the nematode transthyretin-like family.</text>
</comment>
<evidence type="ECO:0000313" key="6">
    <source>
        <dbReference type="Proteomes" id="UP000005239"/>
    </source>
</evidence>
<keyword evidence="6" id="KW-1185">Reference proteome</keyword>
<dbReference type="GO" id="GO:0005576">
    <property type="term" value="C:extracellular region"/>
    <property type="evidence" value="ECO:0007669"/>
    <property type="project" value="UniProtKB-SubCell"/>
</dbReference>
<reference evidence="6" key="1">
    <citation type="journal article" date="2008" name="Nat. Genet.">
        <title>The Pristionchus pacificus genome provides a unique perspective on nematode lifestyle and parasitism.</title>
        <authorList>
            <person name="Dieterich C."/>
            <person name="Clifton S.W."/>
            <person name="Schuster L.N."/>
            <person name="Chinwalla A."/>
            <person name="Delehaunty K."/>
            <person name="Dinkelacker I."/>
            <person name="Fulton L."/>
            <person name="Fulton R."/>
            <person name="Godfrey J."/>
            <person name="Minx P."/>
            <person name="Mitreva M."/>
            <person name="Roeseler W."/>
            <person name="Tian H."/>
            <person name="Witte H."/>
            <person name="Yang S.P."/>
            <person name="Wilson R.K."/>
            <person name="Sommer R.J."/>
        </authorList>
    </citation>
    <scope>NUCLEOTIDE SEQUENCE [LARGE SCALE GENOMIC DNA]</scope>
    <source>
        <strain evidence="6">PS312</strain>
    </source>
</reference>
<name>A0A2A6BQ32_PRIPA</name>
<accession>A0A8R1YYM7</accession>
<reference evidence="5" key="2">
    <citation type="submission" date="2022-06" db="UniProtKB">
        <authorList>
            <consortium name="EnsemblMetazoa"/>
        </authorList>
    </citation>
    <scope>IDENTIFICATION</scope>
    <source>
        <strain evidence="5">PS312</strain>
    </source>
</reference>
<protein>
    <submittedName>
        <fullName evidence="5">Uncharacterized protein</fullName>
    </submittedName>
</protein>
<evidence type="ECO:0000256" key="2">
    <source>
        <dbReference type="ARBA" id="ARBA00010112"/>
    </source>
</evidence>
<evidence type="ECO:0000256" key="4">
    <source>
        <dbReference type="ARBA" id="ARBA00022729"/>
    </source>
</evidence>
<dbReference type="Proteomes" id="UP000005239">
    <property type="component" value="Unassembled WGS sequence"/>
</dbReference>
<dbReference type="GO" id="GO:0009986">
    <property type="term" value="C:cell surface"/>
    <property type="evidence" value="ECO:0007669"/>
    <property type="project" value="InterPro"/>
</dbReference>
<dbReference type="AlphaFoldDB" id="A0A2A6BQ32"/>
<keyword evidence="3" id="KW-0964">Secreted</keyword>
<dbReference type="Gene3D" id="2.60.40.3330">
    <property type="match status" value="2"/>
</dbReference>
<organism evidence="5 6">
    <name type="scientific">Pristionchus pacificus</name>
    <name type="common">Parasitic nematode worm</name>
    <dbReference type="NCBI Taxonomy" id="54126"/>
    <lineage>
        <taxon>Eukaryota</taxon>
        <taxon>Metazoa</taxon>
        <taxon>Ecdysozoa</taxon>
        <taxon>Nematoda</taxon>
        <taxon>Chromadorea</taxon>
        <taxon>Rhabditida</taxon>
        <taxon>Rhabditina</taxon>
        <taxon>Diplogasteromorpha</taxon>
        <taxon>Diplogasteroidea</taxon>
        <taxon>Neodiplogasteridae</taxon>
        <taxon>Pristionchus</taxon>
    </lineage>
</organism>
<dbReference type="InterPro" id="IPR001534">
    <property type="entry name" value="Transthyretin-like"/>
</dbReference>